<dbReference type="Gene3D" id="1.10.8.710">
    <property type="match status" value="1"/>
</dbReference>
<dbReference type="GO" id="GO:0005874">
    <property type="term" value="C:microtubule"/>
    <property type="evidence" value="ECO:0007669"/>
    <property type="project" value="UniProtKB-KW"/>
</dbReference>
<keyword evidence="10" id="KW-0243">Dynein</keyword>
<dbReference type="GO" id="GO:0005858">
    <property type="term" value="C:axonemal dynein complex"/>
    <property type="evidence" value="ECO:0007669"/>
    <property type="project" value="UniProtKB-ARBA"/>
</dbReference>
<dbReference type="GO" id="GO:0031514">
    <property type="term" value="C:motile cilium"/>
    <property type="evidence" value="ECO:0007669"/>
    <property type="project" value="UniProtKB-SubCell"/>
</dbReference>
<dbReference type="FunFam" id="3.10.490.20:FF:000001">
    <property type="entry name" value="dynein heavy chain 7, axonemal"/>
    <property type="match status" value="1"/>
</dbReference>
<dbReference type="FunFam" id="1.20.140.100:FF:000004">
    <property type="entry name" value="Dynein axonemal heavy chain 6"/>
    <property type="match status" value="1"/>
</dbReference>
<evidence type="ECO:0000313" key="19">
    <source>
        <dbReference type="Proteomes" id="UP000009168"/>
    </source>
</evidence>
<dbReference type="Gene3D" id="3.40.50.300">
    <property type="entry name" value="P-loop containing nucleotide triphosphate hydrolases"/>
    <property type="match status" value="5"/>
</dbReference>
<dbReference type="FunFam" id="1.20.920.20:FF:000013">
    <property type="entry name" value="Dynein Heavy Chain"/>
    <property type="match status" value="1"/>
</dbReference>
<dbReference type="FunFam" id="1.20.920.30:FF:000005">
    <property type="entry name" value="Dynein, axonemal, heavy chain 2"/>
    <property type="match status" value="1"/>
</dbReference>
<feature type="coiled-coil region" evidence="16">
    <location>
        <begin position="2704"/>
        <end position="2759"/>
    </location>
</feature>
<keyword evidence="8" id="KW-0067">ATP-binding</keyword>
<dbReference type="GO" id="GO:0003341">
    <property type="term" value="P:cilium movement"/>
    <property type="evidence" value="ECO:0007669"/>
    <property type="project" value="UniProtKB-ARBA"/>
</dbReference>
<dbReference type="InterPro" id="IPR041658">
    <property type="entry name" value="AAA_lid_11"/>
</dbReference>
<feature type="coiled-coil region" evidence="16">
    <location>
        <begin position="2515"/>
        <end position="2560"/>
    </location>
</feature>
<dbReference type="STRING" id="312017.W7XDP3"/>
<comment type="similarity">
    <text evidence="3">Belongs to the dynein heavy chain family.</text>
</comment>
<dbReference type="InterPro" id="IPR041228">
    <property type="entry name" value="Dynein_C"/>
</dbReference>
<dbReference type="Gene3D" id="1.20.58.1120">
    <property type="match status" value="1"/>
</dbReference>
<dbReference type="Gene3D" id="1.10.472.130">
    <property type="match status" value="1"/>
</dbReference>
<evidence type="ECO:0000259" key="17">
    <source>
        <dbReference type="SMART" id="SM00382"/>
    </source>
</evidence>
<protein>
    <submittedName>
        <fullName evidence="18">Dynein heavy chain 1, axonemal protein</fullName>
    </submittedName>
</protein>
<keyword evidence="19" id="KW-1185">Reference proteome</keyword>
<dbReference type="OrthoDB" id="537704at2759"/>
<dbReference type="GO" id="GO:0008569">
    <property type="term" value="F:minus-end-directed microtubule motor activity"/>
    <property type="evidence" value="ECO:0007669"/>
    <property type="project" value="InterPro"/>
</dbReference>
<dbReference type="Gene3D" id="1.20.920.30">
    <property type="match status" value="1"/>
</dbReference>
<dbReference type="FunFam" id="3.40.50.300:FF:000063">
    <property type="entry name" value="dynein heavy chain 6, axonemal"/>
    <property type="match status" value="1"/>
</dbReference>
<accession>W7XDP3</accession>
<keyword evidence="11 16" id="KW-0175">Coiled coil</keyword>
<evidence type="ECO:0000256" key="1">
    <source>
        <dbReference type="ARBA" id="ARBA00004230"/>
    </source>
</evidence>
<dbReference type="FunFam" id="3.40.50.300:FF:002141">
    <property type="entry name" value="Dynein heavy chain"/>
    <property type="match status" value="1"/>
</dbReference>
<dbReference type="GeneID" id="24441820"/>
<sequence length="3911" mass="454400">MSKNLEQNKNLETLVRNKRLEHAEVTALFMEISSEYSYTMNSIIFEKYLNEQNQDLVPHQLVLPPKEEELLSQVPEKGMLLLEKDKGAKEIVLYSPYEIYESEARDFTEIFKEFCLSSFLITPEAISALQQIRTECNKILDYEFFKLLRPQQPQRLDEFKSDQETEIDKIVNRLRLDWVPNVEKIIFNEFSESDKGWLNLKETNKVAYESGKLKKFFNLVIITMQDSLLTLCQKSFKNFQAYLSQYVPEKVTILKPNHVINEYKNNVIVDSKNPDTQISINAVKPLFTIELMKNNEDQEFFYSTQPKYFLSTIQMLFDKLVDELQKIPSVERSLMQDLFRKMSQLKEIFIKSPKRQINEGEVFISKEDQQFDENKWVNELFALMTQELEQSIQPLDEYLKQYDPYKSLLKLNPEEYCKGFDDKENPKDISVITTEIENIAKKEKALVAIMPEIIQVSSFEINCKDTTQYLQNKYAQTQKLLIELIANRGKTMTQDLFKEIGGIKQKLTKPPENIEELTSITDKMAIIPSELEKMKKDIEKSMEIYQIMENYNFKFTEDELKKKWQVFGGPKEIIKTIEDQKAILEKEKHRFKDRMEHEQENFKTDIEEAERIIQNFHTYTNIKDHGTVSGVCRDLAQKLKEFTDKAKKFNNQEQLFEKELTDYSKITQIKKDFDPYFNLWTTSNQWFKNIEVWRNGPWNELNAIECEKFVDNAFKTYNQVIKFFKDKDIQGVLKIAQAVKSQVDAFRPQVPLMVALRKNGMKERHWKQVSDKVGFKVEPTEDFTFTKLIDMGLLTHLQFCEEVGERASKEFSIETSLKEMKAKWEEIKFDLKPWKASFIIRGYDEINTVLDEHIVNTQSMQFSPFKKPFEEELIEWNDSLKLMSLILEEWAKYQMNWMYLQPIFDSPDIAKQLPGETKKFKTVDQNWKHTMNYAKQTQSVFKVCQMEGLLEKLQDGNKNLDMIQKELNNYLERKRERFARFYFLSNDELLEILSQTKEPTAVQPHLRKVFENIAELEFDDTKKMHAMFSAEKEKVPFVKYIDPINKNVEDWMNEVEEMMKESVKSCLLKSVKDYHTKSRDQWVLNHPGQCILNGSQIVWTQEVEEAIKANQITQFWEKSQEQLICLVDLVRQKLTKQQKVTINALIVLDVHAKDVVKNLEENKVTEIGAFEWISQLRYYWENNDCRVKCVQTNFPYGYEYLGNTLRLVITPLTDKCYMTLMGALKLNLGGAPAGPAGTGKTESVKDLAKGLAKQCVVFNCSDSMDYIMVGKFFKGLASAGAWCCFDEFNRINIEVLSVIAQQLLILFGEKAKGSEFVENFEGSDIKLKPTFCVFITMNPGYAGRTELPDNLKALFRSVAMMVPDYALIGEIMLYSFGFKLGRDLAKKMVVTFKLSSEQLSSQDHYDYGMRAVRSVINAAGLLKAADPDMDENQLLLRALRDVNVPKFLKDDLPLFENIIQDLFPGVERPKIDYGELLNSITQTTIESNLQPQESFNLKVLQLYDTIQVRHGLMLVGPTGGGKSSNMKILSKALTKLENNGFYKVHVHNMNPKSITMGQLYGQFNEQTREWNDGILAYTVREACRDQSSERHWIVFDGPVDAIWIENMNTVLDDNKKLCLNSGMILTLTPYMTMMFEVEDLLVASPATVSRCGMVYMEPISLGLKPLFQSWINTLPEKCDRPTIKKTLEEFFDRYVEKSIEFLRQNCKEIVSTVDNNLTQSLFRVMNCYFANYKETEIKKVQPEDVDNFELVLESYLIFSLVWSICCTVDYEGREKFSQFIRQLMIINKSKIQFPYQGMVYDYQFNENTKEFQSWSENYKNFEIEKLVYNEIMIPTNDSTRNIYMMKLLLTNNYHVCFPGPTGTGKSLNAYSLLSNGLSDSYQYIALTFSAQTSANQTQDTIDTKLDRRRKGIYGPPIGKKCIIFVDDLNMPKKEEYGAQPPIELIRQYFDHGGWYNRKDLQFMRLDDLIILSAMGPPGGGRSNITNRCLRHFNVISYTDLDEETIKTIFLTLINAFLNKFNDNIRGMIPELVNTVLVVYYRVRNELLPTPRKSHYTFNLRDISKVFQGICAASNKHCVEPSDMAKLWYHENMRIFHDRLIDDEDRDYLKDMLVSQFEKFNLTKEEVLSMDRIIFGDFWFGRETESRPYIQIPNLKQLMTKMEEFQEEYNQDPDFTKKGKAMMKLVLFLDACEHISRITRVLRQPKGNALLLGVGGSGRQSLSKMATFIAGYRLQQIEVIKNYNMRSWREDIKKILMMAGIDDDPVVFLFVDTQIINEQMLEDLNSILNSGDVTNLYQEKDIEEIVDACKNECIKRNLQPNKMNVFSQYLRRVTNNIHLVIAMSPLSSMFSTRLRMFPSLVNCCTLDWFTEWPEEALIGVGKGQLQDFQEEVGIENELADKLVESFKTIHKSVEKISVKYQLELRRINYVTPTSYLELLTMFKTIMKTKRVELKNSITRLKNGLDRLIDANIQVNEMQIQLTDMQPKLEQAAIDTEQMMKTIEIQQKEADEKQKIVSEEEAIATKSANEAQKLKDEAEKSVEEANKILDETLIEVSKLKKDHLVEVKSLPNPPSACITILGGMTILLQDTLKEKGGQIILKNIEGQIGKKEEDYFNTAKKWLLADPKELLDLLLNFKKENINQAYIKKLEEKILSHEDWSLEKAKTCSHAIKYIFSWCQAMYDFNKVFRETQPLRDKLEKFEKIVSEKMAELKIKKDALEEIQNKIKKLEEQFNETVAKKEKLTNDIAECQLKLDRAQKLTSGLSDEKVRWSKDIEILQNNEILIPGDTVIGAGMVAYSGPFISLYRQILEKTWIKKLDELEVKHTAGITMSKFLGKPVLIQQWNLAGLPKDDTSIENGIIIEQSRRWPLMIDPQTQANKYIKNLGNTDICKSGIDVLKMSDSNLIKTLEMALRAGKWVLVENVGKDLDPSLEPILLQQFVKTNNGLELTLGEKTISVSPDFKFFMTSTNPNPHYSPETFVKVCIINFAITRQGMEDQMLAKVVELENPQLEQKKTEIVKRNAEDKKSLLQIEDEILRSLQASDDISELLMDESLINTLQNAKKFAAEINQRMQDSKITEQQIDKTREGYRPVAFRASLLFFCILDLNVIDPMYEYSLQWFSKLFEMGIENAPASKEHDVRLENLNKYFTYSLYENICRSLFEKHKLIFSLMLTVQIIQGDNKMNLEEWRYFLSGPGGDIKIQNNPTSWVDENSWIDMYRQIYGINLLPNFAGFEEFFMKDYDLFRPIFDSQNPHLDPLPEPWNSKLNDFQKMIILKAIRSDKIIPAVEKWIEHNQGREFIIPPIFDISKCFKDSMTTTPLIFVLSAGSDPVADFQRFSAEQEMENRIYTISLGQGQGPKAEKMIKEATQRGGWVLLQNCHLAISWMPDLERIVEDFNENLHKDFRLWLTSMPTKDFPISVLQNGVKMTLEPPQGLRANLKRSYAGMTDDSLNDCKKPNEYKKLLFGFCFFHAIIQDRRKFGPIGWNIPYEFTMEDLTVCQRQLKMLLDEYEEIPYKVLNYLGAEINYGGRVTDDKDVLLIKSILKLYINPNILEDKYQFSKSGIYYSPEAGEHSDYMNYIDQLPLNPSPEVFGLHDNAEITNSQNLTRILLETILSVQPRTSSGKGQSREEKIEEIANFVQSRTPQEFNFEAIFQQYPTDYNESMNTVLVQEIVRYNRLLAIMKTSLINVKKALKGLVVMSEELEKLANSLYDNQVPKLWAEKGFLSLKPLSSWTQDLNERITFLQNWIDHGTPKVFWISGFFFPQAFITGMLQNYARKNIIAIDKISFKFDIIDNKTHNDIKEKPETGCYIYGMFIEGARWDHHSHLLQDSNPKELFSNLPLIHLVPVVNRVVQKTGFYNCPLYKVVSRAGTLSTTGHSTNFVMFLELPSDRDESMWIVAGVAAFLALRY</sequence>
<evidence type="ECO:0000256" key="16">
    <source>
        <dbReference type="SAM" id="Coils"/>
    </source>
</evidence>
<dbReference type="FunFam" id="1.10.287.2620:FF:000002">
    <property type="entry name" value="Dynein heavy chain 2, axonemal"/>
    <property type="match status" value="1"/>
</dbReference>
<dbReference type="InterPro" id="IPR027417">
    <property type="entry name" value="P-loop_NTPase"/>
</dbReference>
<dbReference type="InParanoid" id="W7XDP3"/>
<dbReference type="InterPro" id="IPR041466">
    <property type="entry name" value="Dynein_AAA5_ext"/>
</dbReference>
<dbReference type="FunFam" id="3.40.50.300:FF:000362">
    <property type="entry name" value="Dynein, axonemal, heavy chain 6"/>
    <property type="match status" value="1"/>
</dbReference>
<dbReference type="Pfam" id="PF17857">
    <property type="entry name" value="AAA_lid_1"/>
    <property type="match status" value="1"/>
</dbReference>
<dbReference type="Pfam" id="PF18199">
    <property type="entry name" value="Dynein_C"/>
    <property type="match status" value="1"/>
</dbReference>
<dbReference type="FunFam" id="1.10.8.710:FF:000004">
    <property type="entry name" value="Dynein axonemal heavy chain 6"/>
    <property type="match status" value="1"/>
</dbReference>
<dbReference type="Gene3D" id="1.10.8.720">
    <property type="entry name" value="Region D6 of dynein motor"/>
    <property type="match status" value="1"/>
</dbReference>
<keyword evidence="15" id="KW-0966">Cell projection</keyword>
<dbReference type="Pfam" id="PF12780">
    <property type="entry name" value="AAA_8"/>
    <property type="match status" value="1"/>
</dbReference>
<dbReference type="Gene3D" id="1.10.287.2620">
    <property type="match status" value="1"/>
</dbReference>
<dbReference type="Pfam" id="PF03028">
    <property type="entry name" value="Dynein_heavy"/>
    <property type="match status" value="1"/>
</dbReference>
<dbReference type="Pfam" id="PF12777">
    <property type="entry name" value="MT"/>
    <property type="match status" value="1"/>
</dbReference>
<dbReference type="Pfam" id="PF08393">
    <property type="entry name" value="DHC_N2"/>
    <property type="match status" value="1"/>
</dbReference>
<dbReference type="PANTHER" id="PTHR22878">
    <property type="entry name" value="DYNEIN HEAVY CHAIN 6, AXONEMAL-LIKE-RELATED"/>
    <property type="match status" value="1"/>
</dbReference>
<name>W7XDP3_TETTS</name>
<dbReference type="InterPro" id="IPR043160">
    <property type="entry name" value="Dynein_C_barrel"/>
</dbReference>
<dbReference type="Pfam" id="PF18198">
    <property type="entry name" value="AAA_lid_11"/>
    <property type="match status" value="1"/>
</dbReference>
<dbReference type="Gene3D" id="3.10.490.20">
    <property type="match status" value="1"/>
</dbReference>
<dbReference type="PANTHER" id="PTHR22878:SF68">
    <property type="entry name" value="DYNEIN HEAVY CHAIN 6, AXONEMAL-LIKE"/>
    <property type="match status" value="1"/>
</dbReference>
<feature type="domain" description="AAA+ ATPase" evidence="17">
    <location>
        <begin position="1226"/>
        <end position="1366"/>
    </location>
</feature>
<evidence type="ECO:0000256" key="10">
    <source>
        <dbReference type="ARBA" id="ARBA00023017"/>
    </source>
</evidence>
<keyword evidence="14" id="KW-0206">Cytoskeleton</keyword>
<reference evidence="19" key="1">
    <citation type="journal article" date="2006" name="PLoS Biol.">
        <title>Macronuclear genome sequence of the ciliate Tetrahymena thermophila, a model eukaryote.</title>
        <authorList>
            <person name="Eisen J.A."/>
            <person name="Coyne R.S."/>
            <person name="Wu M."/>
            <person name="Wu D."/>
            <person name="Thiagarajan M."/>
            <person name="Wortman J.R."/>
            <person name="Badger J.H."/>
            <person name="Ren Q."/>
            <person name="Amedeo P."/>
            <person name="Jones K.M."/>
            <person name="Tallon L.J."/>
            <person name="Delcher A.L."/>
            <person name="Salzberg S.L."/>
            <person name="Silva J.C."/>
            <person name="Haas B.J."/>
            <person name="Majoros W.H."/>
            <person name="Farzad M."/>
            <person name="Carlton J.M."/>
            <person name="Smith R.K. Jr."/>
            <person name="Garg J."/>
            <person name="Pearlman R.E."/>
            <person name="Karrer K.M."/>
            <person name="Sun L."/>
            <person name="Manning G."/>
            <person name="Elde N.C."/>
            <person name="Turkewitz A.P."/>
            <person name="Asai D.J."/>
            <person name="Wilkes D.E."/>
            <person name="Wang Y."/>
            <person name="Cai H."/>
            <person name="Collins K."/>
            <person name="Stewart B.A."/>
            <person name="Lee S.R."/>
            <person name="Wilamowska K."/>
            <person name="Weinberg Z."/>
            <person name="Ruzzo W.L."/>
            <person name="Wloga D."/>
            <person name="Gaertig J."/>
            <person name="Frankel J."/>
            <person name="Tsao C.-C."/>
            <person name="Gorovsky M.A."/>
            <person name="Keeling P.J."/>
            <person name="Waller R.F."/>
            <person name="Patron N.J."/>
            <person name="Cherry J.M."/>
            <person name="Stover N.A."/>
            <person name="Krieger C.J."/>
            <person name="del Toro C."/>
            <person name="Ryder H.F."/>
            <person name="Williamson S.C."/>
            <person name="Barbeau R.A."/>
            <person name="Hamilton E.P."/>
            <person name="Orias E."/>
        </authorList>
    </citation>
    <scope>NUCLEOTIDE SEQUENCE [LARGE SCALE GENOMIC DNA]</scope>
    <source>
        <strain evidence="19">SB210</strain>
    </source>
</reference>
<dbReference type="InterPro" id="IPR042222">
    <property type="entry name" value="Dynein_2_N"/>
</dbReference>
<evidence type="ECO:0000256" key="8">
    <source>
        <dbReference type="ARBA" id="ARBA00022840"/>
    </source>
</evidence>
<dbReference type="FunFam" id="1.10.8.1220:FF:000001">
    <property type="entry name" value="Dynein axonemal heavy chain 5"/>
    <property type="match status" value="1"/>
</dbReference>
<dbReference type="Pfam" id="PF12774">
    <property type="entry name" value="AAA_6"/>
    <property type="match status" value="1"/>
</dbReference>
<dbReference type="Gene3D" id="1.10.8.1220">
    <property type="match status" value="1"/>
</dbReference>
<dbReference type="SUPFAM" id="SSF52540">
    <property type="entry name" value="P-loop containing nucleoside triphosphate hydrolases"/>
    <property type="match status" value="4"/>
</dbReference>
<dbReference type="InterPro" id="IPR035706">
    <property type="entry name" value="AAA_9"/>
</dbReference>
<dbReference type="GO" id="GO:0045505">
    <property type="term" value="F:dynein intermediate chain binding"/>
    <property type="evidence" value="ECO:0007669"/>
    <property type="project" value="InterPro"/>
</dbReference>
<dbReference type="Proteomes" id="UP000009168">
    <property type="component" value="Unassembled WGS sequence"/>
</dbReference>
<feature type="domain" description="AAA+ ATPase" evidence="17">
    <location>
        <begin position="1851"/>
        <end position="2006"/>
    </location>
</feature>
<evidence type="ECO:0000313" key="18">
    <source>
        <dbReference type="EMBL" id="EWS71961.1"/>
    </source>
</evidence>
<evidence type="ECO:0000256" key="9">
    <source>
        <dbReference type="ARBA" id="ARBA00022846"/>
    </source>
</evidence>
<keyword evidence="7" id="KW-0547">Nucleotide-binding</keyword>
<keyword evidence="4" id="KW-0963">Cytoplasm</keyword>
<dbReference type="Gene3D" id="1.20.140.100">
    <property type="entry name" value="Dynein heavy chain, N-terminal domain 2"/>
    <property type="match status" value="1"/>
</dbReference>
<dbReference type="EMBL" id="GG662461">
    <property type="protein sequence ID" value="EWS71961.1"/>
    <property type="molecule type" value="Genomic_DNA"/>
</dbReference>
<dbReference type="InterPro" id="IPR026983">
    <property type="entry name" value="DHC"/>
</dbReference>
<organism evidence="18 19">
    <name type="scientific">Tetrahymena thermophila (strain SB210)</name>
    <dbReference type="NCBI Taxonomy" id="312017"/>
    <lineage>
        <taxon>Eukaryota</taxon>
        <taxon>Sar</taxon>
        <taxon>Alveolata</taxon>
        <taxon>Ciliophora</taxon>
        <taxon>Intramacronucleata</taxon>
        <taxon>Oligohymenophorea</taxon>
        <taxon>Hymenostomatida</taxon>
        <taxon>Tetrahymenina</taxon>
        <taxon>Tetrahymenidae</taxon>
        <taxon>Tetrahymena</taxon>
    </lineage>
</organism>
<dbReference type="InterPro" id="IPR035699">
    <property type="entry name" value="AAA_6"/>
</dbReference>
<keyword evidence="6" id="KW-0677">Repeat</keyword>
<dbReference type="RefSeq" id="XP_012655499.1">
    <property type="nucleotide sequence ID" value="XM_012800045.1"/>
</dbReference>
<dbReference type="InterPro" id="IPR043157">
    <property type="entry name" value="Dynein_AAA1S"/>
</dbReference>
<dbReference type="InterPro" id="IPR042219">
    <property type="entry name" value="AAA_lid_11_sf"/>
</dbReference>
<dbReference type="Pfam" id="PF12781">
    <property type="entry name" value="AAA_9"/>
    <property type="match status" value="1"/>
</dbReference>
<evidence type="ECO:0000256" key="13">
    <source>
        <dbReference type="ARBA" id="ARBA00023175"/>
    </source>
</evidence>
<proteinExistence type="inferred from homology"/>
<dbReference type="InterPro" id="IPR004273">
    <property type="entry name" value="Dynein_heavy_D6_P-loop"/>
</dbReference>
<evidence type="ECO:0000256" key="2">
    <source>
        <dbReference type="ARBA" id="ARBA00004430"/>
    </source>
</evidence>
<feature type="domain" description="AAA+ ATPase" evidence="17">
    <location>
        <begin position="1508"/>
        <end position="1660"/>
    </location>
</feature>
<evidence type="ECO:0000256" key="14">
    <source>
        <dbReference type="ARBA" id="ARBA00023212"/>
    </source>
</evidence>
<dbReference type="FunFam" id="1.10.8.720:FF:000001">
    <property type="entry name" value="dynein heavy chain 7, axonemal"/>
    <property type="match status" value="1"/>
</dbReference>
<dbReference type="InterPro" id="IPR003593">
    <property type="entry name" value="AAA+_ATPase"/>
</dbReference>
<dbReference type="Gene3D" id="1.20.1270.280">
    <property type="match status" value="1"/>
</dbReference>
<evidence type="ECO:0000256" key="15">
    <source>
        <dbReference type="ARBA" id="ARBA00023273"/>
    </source>
</evidence>
<evidence type="ECO:0000256" key="5">
    <source>
        <dbReference type="ARBA" id="ARBA00022701"/>
    </source>
</evidence>
<feature type="coiled-coil region" evidence="16">
    <location>
        <begin position="946"/>
        <end position="973"/>
    </location>
</feature>
<dbReference type="Pfam" id="PF12775">
    <property type="entry name" value="AAA_7"/>
    <property type="match status" value="1"/>
</dbReference>
<dbReference type="Gene3D" id="3.20.180.20">
    <property type="entry name" value="Dynein heavy chain, N-terminal domain 2"/>
    <property type="match status" value="1"/>
</dbReference>
<dbReference type="InterPro" id="IPR042228">
    <property type="entry name" value="Dynein_linker_3"/>
</dbReference>
<dbReference type="FunFam" id="1.20.1270.280:FF:000001">
    <property type="entry name" value="dynein heavy chain 7, axonemal"/>
    <property type="match status" value="1"/>
</dbReference>
<dbReference type="InterPro" id="IPR024317">
    <property type="entry name" value="Dynein_heavy_chain_D4_dom"/>
</dbReference>
<comment type="subcellular location">
    <subcellularLocation>
        <location evidence="1">Cell projection</location>
        <location evidence="1">Cilium</location>
        <location evidence="1">Flagellum</location>
    </subcellularLocation>
    <subcellularLocation>
        <location evidence="2">Cytoplasm</location>
        <location evidence="2">Cytoskeleton</location>
        <location evidence="2">Cilium axoneme</location>
    </subcellularLocation>
</comment>
<dbReference type="GO" id="GO:0005524">
    <property type="term" value="F:ATP binding"/>
    <property type="evidence" value="ECO:0007669"/>
    <property type="project" value="UniProtKB-KW"/>
</dbReference>
<keyword evidence="5" id="KW-0493">Microtubule</keyword>
<dbReference type="Gene3D" id="6.10.140.1060">
    <property type="match status" value="1"/>
</dbReference>
<dbReference type="FunFam" id="3.20.180.20:FF:000003">
    <property type="entry name" value="Dynein heavy chain 12, axonemal"/>
    <property type="match status" value="1"/>
</dbReference>
<dbReference type="InterPro" id="IPR041589">
    <property type="entry name" value="DNAH3_AAA_lid_1"/>
</dbReference>
<evidence type="ECO:0000256" key="12">
    <source>
        <dbReference type="ARBA" id="ARBA00023069"/>
    </source>
</evidence>
<evidence type="ECO:0000256" key="7">
    <source>
        <dbReference type="ARBA" id="ARBA00022741"/>
    </source>
</evidence>
<dbReference type="Gene3D" id="1.20.920.20">
    <property type="match status" value="1"/>
</dbReference>
<dbReference type="InterPro" id="IPR024743">
    <property type="entry name" value="Dynein_HC_stalk"/>
</dbReference>
<keyword evidence="9" id="KW-0282">Flagellum</keyword>
<dbReference type="SMART" id="SM00382">
    <property type="entry name" value="AAA"/>
    <property type="match status" value="3"/>
</dbReference>
<evidence type="ECO:0000256" key="11">
    <source>
        <dbReference type="ARBA" id="ARBA00023054"/>
    </source>
</evidence>
<dbReference type="FunFam" id="1.20.58.1120:FF:000001">
    <property type="entry name" value="dynein heavy chain 2, axonemal"/>
    <property type="match status" value="1"/>
</dbReference>
<dbReference type="InterPro" id="IPR013602">
    <property type="entry name" value="Dynein_heavy_linker"/>
</dbReference>
<evidence type="ECO:0000256" key="4">
    <source>
        <dbReference type="ARBA" id="ARBA00022490"/>
    </source>
</evidence>
<evidence type="ECO:0000256" key="6">
    <source>
        <dbReference type="ARBA" id="ARBA00022737"/>
    </source>
</evidence>
<dbReference type="FunFam" id="3.40.50.300:FF:000049">
    <property type="entry name" value="Dynein, axonemal, heavy chain 5"/>
    <property type="match status" value="1"/>
</dbReference>
<dbReference type="Pfam" id="PF17852">
    <property type="entry name" value="Dynein_AAA_lid"/>
    <property type="match status" value="1"/>
</dbReference>
<feature type="coiled-coil region" evidence="16">
    <location>
        <begin position="574"/>
        <end position="659"/>
    </location>
</feature>
<dbReference type="KEGG" id="tet:TTHERM_001151438"/>
<gene>
    <name evidence="18" type="ORF">TTHERM_001151438</name>
</gene>
<keyword evidence="12" id="KW-0969">Cilium</keyword>
<keyword evidence="13" id="KW-0505">Motor protein</keyword>
<evidence type="ECO:0000256" key="3">
    <source>
        <dbReference type="ARBA" id="ARBA00008887"/>
    </source>
</evidence>
<dbReference type="GO" id="GO:0051959">
    <property type="term" value="F:dynein light intermediate chain binding"/>
    <property type="evidence" value="ECO:0007669"/>
    <property type="project" value="InterPro"/>
</dbReference>